<accession>A0A8D8W2V5</accession>
<evidence type="ECO:0000256" key="2">
    <source>
        <dbReference type="SAM" id="Phobius"/>
    </source>
</evidence>
<evidence type="ECO:0000256" key="1">
    <source>
        <dbReference type="SAM" id="MobiDB-lite"/>
    </source>
</evidence>
<keyword evidence="2" id="KW-0472">Membrane</keyword>
<protein>
    <submittedName>
        <fullName evidence="3">60S ribosomal protein L3</fullName>
    </submittedName>
</protein>
<evidence type="ECO:0000313" key="3">
    <source>
        <dbReference type="EMBL" id="CAG6642890.1"/>
    </source>
</evidence>
<proteinExistence type="predicted"/>
<keyword evidence="3" id="KW-0687">Ribonucleoprotein</keyword>
<keyword evidence="3" id="KW-0689">Ribosomal protein</keyword>
<dbReference type="GO" id="GO:0005840">
    <property type="term" value="C:ribosome"/>
    <property type="evidence" value="ECO:0007669"/>
    <property type="project" value="UniProtKB-KW"/>
</dbReference>
<feature type="transmembrane region" description="Helical" evidence="2">
    <location>
        <begin position="20"/>
        <end position="41"/>
    </location>
</feature>
<dbReference type="AlphaFoldDB" id="A0A8D8W2V5"/>
<sequence>MYNILYLTLFSLSFKRRSLIWPLNITNFLVLYKIILIYNICKEKTTISTIEIVKYNVIKVKGKCTTDHISAAGPKKRGNTPRKAPLLHPKPGPLEKINLKFIDTSAKFGHGRFQAPADKLAFQNRPPNSLSSVWLYNMAS</sequence>
<dbReference type="Gene3D" id="2.40.30.10">
    <property type="entry name" value="Translation factors"/>
    <property type="match status" value="1"/>
</dbReference>
<reference evidence="3" key="1">
    <citation type="submission" date="2021-05" db="EMBL/GenBank/DDBJ databases">
        <authorList>
            <person name="Alioto T."/>
            <person name="Alioto T."/>
            <person name="Gomez Garrido J."/>
        </authorList>
    </citation>
    <scope>NUCLEOTIDE SEQUENCE</scope>
</reference>
<feature type="region of interest" description="Disordered" evidence="1">
    <location>
        <begin position="69"/>
        <end position="92"/>
    </location>
</feature>
<name>A0A8D8W2V5_9HEMI</name>
<organism evidence="3">
    <name type="scientific">Cacopsylla melanoneura</name>
    <dbReference type="NCBI Taxonomy" id="428564"/>
    <lineage>
        <taxon>Eukaryota</taxon>
        <taxon>Metazoa</taxon>
        <taxon>Ecdysozoa</taxon>
        <taxon>Arthropoda</taxon>
        <taxon>Hexapoda</taxon>
        <taxon>Insecta</taxon>
        <taxon>Pterygota</taxon>
        <taxon>Neoptera</taxon>
        <taxon>Paraneoptera</taxon>
        <taxon>Hemiptera</taxon>
        <taxon>Sternorrhyncha</taxon>
        <taxon>Psylloidea</taxon>
        <taxon>Psyllidae</taxon>
        <taxon>Psyllinae</taxon>
        <taxon>Cacopsylla</taxon>
    </lineage>
</organism>
<dbReference type="EMBL" id="HBUF01124785">
    <property type="protein sequence ID" value="CAG6642890.1"/>
    <property type="molecule type" value="Transcribed_RNA"/>
</dbReference>
<keyword evidence="2" id="KW-0812">Transmembrane</keyword>
<keyword evidence="2" id="KW-1133">Transmembrane helix</keyword>